<dbReference type="InterPro" id="IPR015421">
    <property type="entry name" value="PyrdxlP-dep_Trfase_major"/>
</dbReference>
<evidence type="ECO:0000256" key="3">
    <source>
        <dbReference type="ARBA" id="ARBA00022679"/>
    </source>
</evidence>
<reference evidence="6" key="1">
    <citation type="submission" date="2021-01" db="EMBL/GenBank/DDBJ databases">
        <title>Whole genome shotgun sequence of Actinoplanes siamensis NBRC 109076.</title>
        <authorList>
            <person name="Komaki H."/>
            <person name="Tamura T."/>
        </authorList>
    </citation>
    <scope>NUCLEOTIDE SEQUENCE</scope>
    <source>
        <strain evidence="6">NBRC 109076</strain>
    </source>
</reference>
<evidence type="ECO:0000259" key="5">
    <source>
        <dbReference type="Pfam" id="PF00155"/>
    </source>
</evidence>
<gene>
    <name evidence="6" type="ORF">Asi03nite_06670</name>
</gene>
<name>A0A919KCS1_9ACTN</name>
<dbReference type="InterPro" id="IPR050859">
    <property type="entry name" value="Class-I_PLP-dep_aminotransf"/>
</dbReference>
<dbReference type="Gene3D" id="3.40.640.10">
    <property type="entry name" value="Type I PLP-dependent aspartate aminotransferase-like (Major domain)"/>
    <property type="match status" value="1"/>
</dbReference>
<dbReference type="Pfam" id="PF00155">
    <property type="entry name" value="Aminotran_1_2"/>
    <property type="match status" value="1"/>
</dbReference>
<dbReference type="PANTHER" id="PTHR42790:SF19">
    <property type="entry name" value="KYNURENINE_ALPHA-AMINOADIPATE AMINOTRANSFERASE, MITOCHONDRIAL"/>
    <property type="match status" value="1"/>
</dbReference>
<dbReference type="AlphaFoldDB" id="A0A919KCS1"/>
<feature type="domain" description="Aminotransferase class I/classII large" evidence="5">
    <location>
        <begin position="81"/>
        <end position="424"/>
    </location>
</feature>
<dbReference type="GO" id="GO:1901605">
    <property type="term" value="P:alpha-amino acid metabolic process"/>
    <property type="evidence" value="ECO:0007669"/>
    <property type="project" value="TreeGrafter"/>
</dbReference>
<comment type="cofactor">
    <cofactor evidence="1">
        <name>pyridoxal 5'-phosphate</name>
        <dbReference type="ChEBI" id="CHEBI:597326"/>
    </cofactor>
</comment>
<dbReference type="PANTHER" id="PTHR42790">
    <property type="entry name" value="AMINOTRANSFERASE"/>
    <property type="match status" value="1"/>
</dbReference>
<dbReference type="GO" id="GO:0008483">
    <property type="term" value="F:transaminase activity"/>
    <property type="evidence" value="ECO:0007669"/>
    <property type="project" value="UniProtKB-KW"/>
</dbReference>
<dbReference type="InterPro" id="IPR015422">
    <property type="entry name" value="PyrdxlP-dep_Trfase_small"/>
</dbReference>
<comment type="caution">
    <text evidence="6">The sequence shown here is derived from an EMBL/GenBank/DDBJ whole genome shotgun (WGS) entry which is preliminary data.</text>
</comment>
<sequence length="434" mass="46464">MAAVGGKAVSGVLVRESLHPSLSDPLLGSLGFLNEVMSRYPDAISFAPGAPHPSYLADIDAQRFLDRFLDHLRADGRSPEQAWRMLHEYGPAQGLINDLVGEALHRDQGIKADPRGIVITVGAQEAMLLVLRALFRSTGDVLAVANPCFVGMTGAARLLDITRVAIGETESGIDLEALAAACRTARKAGGRLRACYVAPDFSNPGGSRMTVAARLELLALAEREDFHVLEDGAYAFTAATELPTLKALDTAGRVIHIGTFAKVCFPGARVGYVVADQSVGAGGRLLAEDLAMIKTMVTVNTSPLCQGVIAGMLLEHGRSLSAIARHKSALYQRNLSHLVRALDASLGPAGSGRIRWNRPEGGFFVRMHLPVPVDEDLLERSAGKYGVLWTPMSPFYLDGGGERQLRLSCSYLDIDAIDAGVRRLAEFLTEEVGI</sequence>
<dbReference type="CDD" id="cd00609">
    <property type="entry name" value="AAT_like"/>
    <property type="match status" value="1"/>
</dbReference>
<dbReference type="InterPro" id="IPR015424">
    <property type="entry name" value="PyrdxlP-dep_Trfase"/>
</dbReference>
<dbReference type="RefSeq" id="WP_239102332.1">
    <property type="nucleotide sequence ID" value="NZ_BOMW01000006.1"/>
</dbReference>
<protein>
    <submittedName>
        <fullName evidence="6">Aminotransferase</fullName>
    </submittedName>
</protein>
<evidence type="ECO:0000256" key="1">
    <source>
        <dbReference type="ARBA" id="ARBA00001933"/>
    </source>
</evidence>
<dbReference type="Gene3D" id="3.90.1150.10">
    <property type="entry name" value="Aspartate Aminotransferase, domain 1"/>
    <property type="match status" value="1"/>
</dbReference>
<keyword evidence="4" id="KW-0663">Pyridoxal phosphate</keyword>
<keyword evidence="3" id="KW-0808">Transferase</keyword>
<evidence type="ECO:0000256" key="4">
    <source>
        <dbReference type="ARBA" id="ARBA00022898"/>
    </source>
</evidence>
<dbReference type="Proteomes" id="UP000629619">
    <property type="component" value="Unassembled WGS sequence"/>
</dbReference>
<dbReference type="EMBL" id="BOMW01000006">
    <property type="protein sequence ID" value="GIF03129.1"/>
    <property type="molecule type" value="Genomic_DNA"/>
</dbReference>
<evidence type="ECO:0000256" key="2">
    <source>
        <dbReference type="ARBA" id="ARBA00022576"/>
    </source>
</evidence>
<keyword evidence="7" id="KW-1185">Reference proteome</keyword>
<dbReference type="GO" id="GO:0030170">
    <property type="term" value="F:pyridoxal phosphate binding"/>
    <property type="evidence" value="ECO:0007669"/>
    <property type="project" value="InterPro"/>
</dbReference>
<proteinExistence type="predicted"/>
<evidence type="ECO:0000313" key="7">
    <source>
        <dbReference type="Proteomes" id="UP000629619"/>
    </source>
</evidence>
<evidence type="ECO:0000313" key="6">
    <source>
        <dbReference type="EMBL" id="GIF03129.1"/>
    </source>
</evidence>
<accession>A0A919KCS1</accession>
<dbReference type="InterPro" id="IPR004839">
    <property type="entry name" value="Aminotransferase_I/II_large"/>
</dbReference>
<dbReference type="SUPFAM" id="SSF53383">
    <property type="entry name" value="PLP-dependent transferases"/>
    <property type="match status" value="1"/>
</dbReference>
<organism evidence="6 7">
    <name type="scientific">Actinoplanes siamensis</name>
    <dbReference type="NCBI Taxonomy" id="1223317"/>
    <lineage>
        <taxon>Bacteria</taxon>
        <taxon>Bacillati</taxon>
        <taxon>Actinomycetota</taxon>
        <taxon>Actinomycetes</taxon>
        <taxon>Micromonosporales</taxon>
        <taxon>Micromonosporaceae</taxon>
        <taxon>Actinoplanes</taxon>
    </lineage>
</organism>
<keyword evidence="2 6" id="KW-0032">Aminotransferase</keyword>